<evidence type="ECO:0000313" key="2">
    <source>
        <dbReference type="EMBL" id="GMF21497.1"/>
    </source>
</evidence>
<proteinExistence type="predicted"/>
<organism evidence="2 3">
    <name type="scientific">Phytophthora lilii</name>
    <dbReference type="NCBI Taxonomy" id="2077276"/>
    <lineage>
        <taxon>Eukaryota</taxon>
        <taxon>Sar</taxon>
        <taxon>Stramenopiles</taxon>
        <taxon>Oomycota</taxon>
        <taxon>Peronosporomycetes</taxon>
        <taxon>Peronosporales</taxon>
        <taxon>Peronosporaceae</taxon>
        <taxon>Phytophthora</taxon>
    </lineage>
</organism>
<feature type="region of interest" description="Disordered" evidence="1">
    <location>
        <begin position="1"/>
        <end position="167"/>
    </location>
</feature>
<feature type="compositionally biased region" description="Polar residues" evidence="1">
    <location>
        <begin position="139"/>
        <end position="154"/>
    </location>
</feature>
<sequence>MVASTFSPPPSVRDSSSRSSSIARDHSSSTMPSRLEAKAEVHPDEVQQQTKVPSSDEMASPAVGAGQTQVENPTLSSEVLTEPADIKMLGDKQSMDDFAPAAPAAIGGTEGSSPPSTGNGGSNRRRKGMMNSPAKLSERLNSSKVAGPNTQTTEQDPDFYQDWSGGSRYEVDNKPWNILGWLTQGFKNRLQKK</sequence>
<feature type="compositionally biased region" description="Basic and acidic residues" evidence="1">
    <location>
        <begin position="35"/>
        <end position="45"/>
    </location>
</feature>
<name>A0A9W6TY88_9STRA</name>
<feature type="compositionally biased region" description="Polar residues" evidence="1">
    <location>
        <begin position="66"/>
        <end position="79"/>
    </location>
</feature>
<dbReference type="AlphaFoldDB" id="A0A9W6TY88"/>
<dbReference type="Proteomes" id="UP001165083">
    <property type="component" value="Unassembled WGS sequence"/>
</dbReference>
<feature type="compositionally biased region" description="Basic and acidic residues" evidence="1">
    <location>
        <begin position="84"/>
        <end position="95"/>
    </location>
</feature>
<feature type="compositionally biased region" description="Low complexity" evidence="1">
    <location>
        <begin position="12"/>
        <end position="22"/>
    </location>
</feature>
<comment type="caution">
    <text evidence="2">The sequence shown here is derived from an EMBL/GenBank/DDBJ whole genome shotgun (WGS) entry which is preliminary data.</text>
</comment>
<dbReference type="OrthoDB" id="10555862at2759"/>
<protein>
    <submittedName>
        <fullName evidence="2">Unnamed protein product</fullName>
    </submittedName>
</protein>
<reference evidence="2" key="1">
    <citation type="submission" date="2023-04" db="EMBL/GenBank/DDBJ databases">
        <title>Phytophthora lilii NBRC 32176.</title>
        <authorList>
            <person name="Ichikawa N."/>
            <person name="Sato H."/>
            <person name="Tonouchi N."/>
        </authorList>
    </citation>
    <scope>NUCLEOTIDE SEQUENCE</scope>
    <source>
        <strain evidence="2">NBRC 32176</strain>
    </source>
</reference>
<evidence type="ECO:0000256" key="1">
    <source>
        <dbReference type="SAM" id="MobiDB-lite"/>
    </source>
</evidence>
<evidence type="ECO:0000313" key="3">
    <source>
        <dbReference type="Proteomes" id="UP001165083"/>
    </source>
</evidence>
<gene>
    <name evidence="2" type="ORF">Plil01_000848900</name>
</gene>
<accession>A0A9W6TY88</accession>
<dbReference type="EMBL" id="BSXW01000409">
    <property type="protein sequence ID" value="GMF21497.1"/>
    <property type="molecule type" value="Genomic_DNA"/>
</dbReference>
<keyword evidence="3" id="KW-1185">Reference proteome</keyword>